<keyword evidence="3" id="KW-1185">Reference proteome</keyword>
<comment type="caution">
    <text evidence="2">The sequence shown here is derived from an EMBL/GenBank/DDBJ whole genome shotgun (WGS) entry which is preliminary data.</text>
</comment>
<name>A0AAJ0FA63_9PEZI</name>
<protein>
    <submittedName>
        <fullName evidence="2">Uncharacterized protein</fullName>
    </submittedName>
</protein>
<accession>A0AAJ0FA63</accession>
<organism evidence="2 3">
    <name type="scientific">Echria macrotheca</name>
    <dbReference type="NCBI Taxonomy" id="438768"/>
    <lineage>
        <taxon>Eukaryota</taxon>
        <taxon>Fungi</taxon>
        <taxon>Dikarya</taxon>
        <taxon>Ascomycota</taxon>
        <taxon>Pezizomycotina</taxon>
        <taxon>Sordariomycetes</taxon>
        <taxon>Sordariomycetidae</taxon>
        <taxon>Sordariales</taxon>
        <taxon>Schizotheciaceae</taxon>
        <taxon>Echria</taxon>
    </lineage>
</organism>
<sequence length="436" mass="48039">MPITNKLTKTRPNAYSPSDLALYDNIPATLPLPTTQVTPSTLTSPSLGGAALSDKVSIECRFLHDVSRWGKLIYKSGNLCAGILHMEISFRGLAGRALKSATVRVILDGENEILERYRKVVGVRSKPGEGGVEIREIGPVSIVGTPYGIASKAHFAVNPQVDVAEMANFSAIEASVEKEWKKHYRWVFEGSAAPHKPSRSGTVNRVEWSLLENTKEGQPSHGNRFRTAFVFANDGQPFIMRLEVEGTLRGRHRVKAALKFGGEARSRGKEAMQPTTLIRGFEGERDRLNGLARRLNLEMNRANNAVDYNRRKDGRGGDVDVEEDESGQDEEETLVDEEASSKPAEKDPEEGTETVEPTSFVELARLIAESGAKFEDGEGKKPSKDIKAEDIPLADPPAMKTEEETVLLLRALVQIWRELLGRIQKLLVLGFLASVI</sequence>
<feature type="compositionally biased region" description="Acidic residues" evidence="1">
    <location>
        <begin position="319"/>
        <end position="338"/>
    </location>
</feature>
<feature type="compositionally biased region" description="Basic and acidic residues" evidence="1">
    <location>
        <begin position="308"/>
        <end position="318"/>
    </location>
</feature>
<gene>
    <name evidence="2" type="ORF">QBC47DRAFT_385053</name>
</gene>
<feature type="region of interest" description="Disordered" evidence="1">
    <location>
        <begin position="308"/>
        <end position="359"/>
    </location>
</feature>
<dbReference type="AlphaFoldDB" id="A0AAJ0FA63"/>
<dbReference type="Proteomes" id="UP001239445">
    <property type="component" value="Unassembled WGS sequence"/>
</dbReference>
<evidence type="ECO:0000313" key="3">
    <source>
        <dbReference type="Proteomes" id="UP001239445"/>
    </source>
</evidence>
<reference evidence="2" key="1">
    <citation type="submission" date="2023-06" db="EMBL/GenBank/DDBJ databases">
        <title>Genome-scale phylogeny and comparative genomics of the fungal order Sordariales.</title>
        <authorList>
            <consortium name="Lawrence Berkeley National Laboratory"/>
            <person name="Hensen N."/>
            <person name="Bonometti L."/>
            <person name="Westerberg I."/>
            <person name="Brannstrom I.O."/>
            <person name="Guillou S."/>
            <person name="Cros-Aarteil S."/>
            <person name="Calhoun S."/>
            <person name="Haridas S."/>
            <person name="Kuo A."/>
            <person name="Mondo S."/>
            <person name="Pangilinan J."/>
            <person name="Riley R."/>
            <person name="Labutti K."/>
            <person name="Andreopoulos B."/>
            <person name="Lipzen A."/>
            <person name="Chen C."/>
            <person name="Yanf M."/>
            <person name="Daum C."/>
            <person name="Ng V."/>
            <person name="Clum A."/>
            <person name="Steindorff A."/>
            <person name="Ohm R."/>
            <person name="Martin F."/>
            <person name="Silar P."/>
            <person name="Natvig D."/>
            <person name="Lalanne C."/>
            <person name="Gautier V."/>
            <person name="Ament-Velasquez S.L."/>
            <person name="Kruys A."/>
            <person name="Hutchinson M.I."/>
            <person name="Powell A.J."/>
            <person name="Barry K."/>
            <person name="Miller A.N."/>
            <person name="Grigoriev I.V."/>
            <person name="Debuchy R."/>
            <person name="Gladieux P."/>
            <person name="Thoren M.H."/>
            <person name="Johannesson H."/>
        </authorList>
    </citation>
    <scope>NUCLEOTIDE SEQUENCE</scope>
    <source>
        <strain evidence="2">PSN4</strain>
    </source>
</reference>
<evidence type="ECO:0000313" key="2">
    <source>
        <dbReference type="EMBL" id="KAK1753840.1"/>
    </source>
</evidence>
<dbReference type="EMBL" id="MU839836">
    <property type="protein sequence ID" value="KAK1753840.1"/>
    <property type="molecule type" value="Genomic_DNA"/>
</dbReference>
<evidence type="ECO:0000256" key="1">
    <source>
        <dbReference type="SAM" id="MobiDB-lite"/>
    </source>
</evidence>
<proteinExistence type="predicted"/>